<proteinExistence type="predicted"/>
<dbReference type="Proteomes" id="UP000011626">
    <property type="component" value="Unassembled WGS sequence"/>
</dbReference>
<comment type="caution">
    <text evidence="1">The sequence shown here is derived from an EMBL/GenBank/DDBJ whole genome shotgun (WGS) entry which is preliminary data.</text>
</comment>
<organism evidence="1 2">
    <name type="scientific">Halosimplex carlsbadense 2-9-1</name>
    <dbReference type="NCBI Taxonomy" id="797114"/>
    <lineage>
        <taxon>Archaea</taxon>
        <taxon>Methanobacteriati</taxon>
        <taxon>Methanobacteriota</taxon>
        <taxon>Stenosarchaea group</taxon>
        <taxon>Halobacteria</taxon>
        <taxon>Halobacteriales</taxon>
        <taxon>Haloarculaceae</taxon>
        <taxon>Halosimplex</taxon>
    </lineage>
</organism>
<keyword evidence="2" id="KW-1185">Reference proteome</keyword>
<dbReference type="AlphaFoldDB" id="M0CBI2"/>
<accession>M0CBI2</accession>
<protein>
    <submittedName>
        <fullName evidence="1">Uncharacterized protein</fullName>
    </submittedName>
</protein>
<evidence type="ECO:0000313" key="1">
    <source>
        <dbReference type="EMBL" id="ELZ19712.1"/>
    </source>
</evidence>
<name>M0CBI2_9EURY</name>
<gene>
    <name evidence="1" type="ORF">C475_22244</name>
</gene>
<reference evidence="1 2" key="1">
    <citation type="journal article" date="2014" name="PLoS Genet.">
        <title>Phylogenetically driven sequencing of extremely halophilic archaea reveals strategies for static and dynamic osmo-response.</title>
        <authorList>
            <person name="Becker E.A."/>
            <person name="Seitzer P.M."/>
            <person name="Tritt A."/>
            <person name="Larsen D."/>
            <person name="Krusor M."/>
            <person name="Yao A.I."/>
            <person name="Wu D."/>
            <person name="Madern D."/>
            <person name="Eisen J.A."/>
            <person name="Darling A.E."/>
            <person name="Facciotti M.T."/>
        </authorList>
    </citation>
    <scope>NUCLEOTIDE SEQUENCE [LARGE SCALE GENOMIC DNA]</scope>
    <source>
        <strain evidence="1 2">2-9-1</strain>
    </source>
</reference>
<dbReference type="EMBL" id="AOIU01000049">
    <property type="protein sequence ID" value="ELZ19712.1"/>
    <property type="molecule type" value="Genomic_DNA"/>
</dbReference>
<evidence type="ECO:0000313" key="2">
    <source>
        <dbReference type="Proteomes" id="UP000011626"/>
    </source>
</evidence>
<sequence>MLWLDRMAGHFYGVRHLADTVNPKRAVCRCRPLRLISKLGRYTGGEAKNTIFDSIILFVYSAGDPKLVAMYLELWELSQTVM</sequence>